<dbReference type="GO" id="GO:0031492">
    <property type="term" value="F:nucleosomal DNA binding"/>
    <property type="evidence" value="ECO:0007669"/>
    <property type="project" value="TreeGrafter"/>
</dbReference>
<evidence type="ECO:0000256" key="1">
    <source>
        <dbReference type="ARBA" id="ARBA00004123"/>
    </source>
</evidence>
<dbReference type="EMBL" id="OU466859">
    <property type="protein sequence ID" value="CAH2053423.1"/>
    <property type="molecule type" value="Genomic_DNA"/>
</dbReference>
<dbReference type="PANTHER" id="PTHR11467:SF29">
    <property type="entry name" value="OS03G0711600 PROTEIN"/>
    <property type="match status" value="1"/>
</dbReference>
<dbReference type="InterPro" id="IPR005818">
    <property type="entry name" value="Histone_H1/H5_H15"/>
</dbReference>
<name>A0AAU9S1Z2_THLAR</name>
<sequence>MDPVSDDPNKLSDCFPLSQYHAHVVSNNIRNRALAAGGAPLPPDASSNCPPYPQMIRAAIADLNEPDGSSKIAISRHIERSLYTLPANHGSVLSHHLKVMKKSGALVMVRKSYKLASGGPDAPRSVITPVQASASQPQKRGRGRPPKPKPQAQPQPITVQSNGQSVTRPTGEVTESGKRRPGRPRKDGSAPIVQAAAMAGIMKRRGRPPGRRAAGRQRKPKSVSATASVFPSYDANGARRAGRPRSAESSGTVAAAPAGGEAVAVAPGMKRGRGRPPKIGGVMNRIIAKPSRGRGRPAGRPRKNITVAQEPAYGELKKKLDLFKEKAVEIFNMLTAGGDQSVAQARKELEVLIQMEEVQPAPQPQGEERGEGELGQALALALAQTEEMAMPEACVEE</sequence>
<evidence type="ECO:0000313" key="6">
    <source>
        <dbReference type="EMBL" id="CAH2053423.1"/>
    </source>
</evidence>
<dbReference type="GO" id="GO:0045910">
    <property type="term" value="P:negative regulation of DNA recombination"/>
    <property type="evidence" value="ECO:0007669"/>
    <property type="project" value="TreeGrafter"/>
</dbReference>
<evidence type="ECO:0000256" key="4">
    <source>
        <dbReference type="SAM" id="MobiDB-lite"/>
    </source>
</evidence>
<feature type="compositionally biased region" description="Polar residues" evidence="4">
    <location>
        <begin position="157"/>
        <end position="168"/>
    </location>
</feature>
<dbReference type="GO" id="GO:0006334">
    <property type="term" value="P:nucleosome assembly"/>
    <property type="evidence" value="ECO:0007669"/>
    <property type="project" value="InterPro"/>
</dbReference>
<accession>A0AAU9S1Z2</accession>
<dbReference type="GO" id="GO:0003690">
    <property type="term" value="F:double-stranded DNA binding"/>
    <property type="evidence" value="ECO:0007669"/>
    <property type="project" value="TreeGrafter"/>
</dbReference>
<dbReference type="InterPro" id="IPR036388">
    <property type="entry name" value="WH-like_DNA-bd_sf"/>
</dbReference>
<dbReference type="Proteomes" id="UP000836841">
    <property type="component" value="Chromosome 3"/>
</dbReference>
<evidence type="ECO:0000313" key="7">
    <source>
        <dbReference type="Proteomes" id="UP000836841"/>
    </source>
</evidence>
<dbReference type="SUPFAM" id="SSF46785">
    <property type="entry name" value="Winged helix' DNA-binding domain"/>
    <property type="match status" value="1"/>
</dbReference>
<dbReference type="Pfam" id="PF00538">
    <property type="entry name" value="Linker_histone"/>
    <property type="match status" value="1"/>
</dbReference>
<dbReference type="InterPro" id="IPR036390">
    <property type="entry name" value="WH_DNA-bd_sf"/>
</dbReference>
<comment type="subcellular location">
    <subcellularLocation>
        <location evidence="1">Nucleus</location>
    </subcellularLocation>
</comment>
<protein>
    <recommendedName>
        <fullName evidence="5">H15 domain-containing protein</fullName>
    </recommendedName>
</protein>
<dbReference type="PRINTS" id="PR00929">
    <property type="entry name" value="ATHOOK"/>
</dbReference>
<feature type="domain" description="H15" evidence="5">
    <location>
        <begin position="48"/>
        <end position="117"/>
    </location>
</feature>
<feature type="region of interest" description="Disordered" evidence="4">
    <location>
        <begin position="115"/>
        <end position="258"/>
    </location>
</feature>
<dbReference type="Gene3D" id="1.10.10.10">
    <property type="entry name" value="Winged helix-like DNA-binding domain superfamily/Winged helix DNA-binding domain"/>
    <property type="match status" value="1"/>
</dbReference>
<dbReference type="GO" id="GO:0000786">
    <property type="term" value="C:nucleosome"/>
    <property type="evidence" value="ECO:0007669"/>
    <property type="project" value="InterPro"/>
</dbReference>
<evidence type="ECO:0000259" key="5">
    <source>
        <dbReference type="PROSITE" id="PS51504"/>
    </source>
</evidence>
<dbReference type="InterPro" id="IPR017956">
    <property type="entry name" value="AT_hook_DNA-bd_motif"/>
</dbReference>
<dbReference type="SMART" id="SM00526">
    <property type="entry name" value="H15"/>
    <property type="match status" value="1"/>
</dbReference>
<gene>
    <name evidence="6" type="ORF">TAV2_LOCUS10704</name>
</gene>
<keyword evidence="7" id="KW-1185">Reference proteome</keyword>
<dbReference type="SMART" id="SM00384">
    <property type="entry name" value="AT_hook"/>
    <property type="match status" value="6"/>
</dbReference>
<reference evidence="6 7" key="1">
    <citation type="submission" date="2022-03" db="EMBL/GenBank/DDBJ databases">
        <authorList>
            <person name="Nunn A."/>
            <person name="Chopra R."/>
            <person name="Nunn A."/>
            <person name="Contreras Garrido A."/>
        </authorList>
    </citation>
    <scope>NUCLEOTIDE SEQUENCE [LARGE SCALE GENOMIC DNA]</scope>
</reference>
<dbReference type="GO" id="GO:0005730">
    <property type="term" value="C:nucleolus"/>
    <property type="evidence" value="ECO:0007669"/>
    <property type="project" value="TreeGrafter"/>
</dbReference>
<dbReference type="PANTHER" id="PTHR11467">
    <property type="entry name" value="HISTONE H1"/>
    <property type="match status" value="1"/>
</dbReference>
<keyword evidence="2" id="KW-0238">DNA-binding</keyword>
<dbReference type="PROSITE" id="PS51504">
    <property type="entry name" value="H15"/>
    <property type="match status" value="1"/>
</dbReference>
<dbReference type="GO" id="GO:0030261">
    <property type="term" value="P:chromosome condensation"/>
    <property type="evidence" value="ECO:0007669"/>
    <property type="project" value="TreeGrafter"/>
</dbReference>
<keyword evidence="3" id="KW-0539">Nucleus</keyword>
<evidence type="ECO:0000256" key="2">
    <source>
        <dbReference type="ARBA" id="ARBA00023125"/>
    </source>
</evidence>
<proteinExistence type="predicted"/>
<dbReference type="AlphaFoldDB" id="A0AAU9S1Z2"/>
<organism evidence="6 7">
    <name type="scientific">Thlaspi arvense</name>
    <name type="common">Field penny-cress</name>
    <dbReference type="NCBI Taxonomy" id="13288"/>
    <lineage>
        <taxon>Eukaryota</taxon>
        <taxon>Viridiplantae</taxon>
        <taxon>Streptophyta</taxon>
        <taxon>Embryophyta</taxon>
        <taxon>Tracheophyta</taxon>
        <taxon>Spermatophyta</taxon>
        <taxon>Magnoliopsida</taxon>
        <taxon>eudicotyledons</taxon>
        <taxon>Gunneridae</taxon>
        <taxon>Pentapetalae</taxon>
        <taxon>rosids</taxon>
        <taxon>malvids</taxon>
        <taxon>Brassicales</taxon>
        <taxon>Brassicaceae</taxon>
        <taxon>Thlaspideae</taxon>
        <taxon>Thlaspi</taxon>
    </lineage>
</organism>
<evidence type="ECO:0000256" key="3">
    <source>
        <dbReference type="ARBA" id="ARBA00023242"/>
    </source>
</evidence>
<feature type="compositionally biased region" description="Basic residues" evidence="4">
    <location>
        <begin position="202"/>
        <end position="221"/>
    </location>
</feature>